<evidence type="ECO:0000259" key="10">
    <source>
        <dbReference type="PROSITE" id="PS50011"/>
    </source>
</evidence>
<dbReference type="InterPro" id="IPR032872">
    <property type="entry name" value="WAK_assoc_C"/>
</dbReference>
<dbReference type="SUPFAM" id="SSF56112">
    <property type="entry name" value="Protein kinase-like (PK-like)"/>
    <property type="match status" value="1"/>
</dbReference>
<keyword evidence="2" id="KW-0418">Kinase</keyword>
<dbReference type="EMBL" id="JADFTS010000006">
    <property type="protein sequence ID" value="KAF9599707.1"/>
    <property type="molecule type" value="Genomic_DNA"/>
</dbReference>
<keyword evidence="2" id="KW-0723">Serine/threonine-protein kinase</keyword>
<sequence>MPLYVLKSAGEMICPRESILVKNGTCYTGLLKRRALLNKLQTTIMILVLFLLYTFFQLSHSADKNSSYYYNQCLQSTCGNSILQFPFNKNPLCSTAYTRIHCENNSVYLTDEENPSIKFKFLQSLTKEVYSNTSVRLVDSSLIGCGPIPPLSGSSPNAEKWLMLGSVHYTTDYRTGTLFNCTKEPDSGTLLNLRKVPCLECGETSNLCYFYDGNLDNVANCRTFRTAIPVKIFNNLTGVVRLRSVLQKGFVLEWDRKCNLCMNNDGGRCGYLNQERKNGDEFCFCRNGIHKNNCSDGVNIDLNALATDTPKRSPRKWLVPLIVSIGTTFLLLCLFYILNKSKQKLKQNCFNGEDEQTIISYFDGENSLKPASVEAFLHNYTLGRPTKFSYKQLKKYTNNFTDKIGQGGFGSVFKGQIPNSFTIAVKLLDEATSQSGTQFLNEVLTIGRIHHNHLLRLLGYCFEQEKEEEEMAMRMELVGLWCIQFKPSSRPSMRKVIDMLEGNVVIDIPSSPFNASISAYGWRSDIPIAPQFEHSSSPEMSQNVV</sequence>
<evidence type="ECO:0000313" key="11">
    <source>
        <dbReference type="EMBL" id="KAF9599707.1"/>
    </source>
</evidence>
<feature type="transmembrane region" description="Helical" evidence="9">
    <location>
        <begin position="40"/>
        <end position="58"/>
    </location>
</feature>
<evidence type="ECO:0000256" key="6">
    <source>
        <dbReference type="ARBA" id="ARBA00023136"/>
    </source>
</evidence>
<dbReference type="PROSITE" id="PS50011">
    <property type="entry name" value="PROTEIN_KINASE_DOM"/>
    <property type="match status" value="1"/>
</dbReference>
<evidence type="ECO:0000256" key="9">
    <source>
        <dbReference type="SAM" id="Phobius"/>
    </source>
</evidence>
<keyword evidence="4" id="KW-0732">Signal</keyword>
<evidence type="ECO:0000313" key="12">
    <source>
        <dbReference type="Proteomes" id="UP000631114"/>
    </source>
</evidence>
<dbReference type="GO" id="GO:0016020">
    <property type="term" value="C:membrane"/>
    <property type="evidence" value="ECO:0007669"/>
    <property type="project" value="UniProtKB-SubCell"/>
</dbReference>
<dbReference type="Gene3D" id="3.30.200.20">
    <property type="entry name" value="Phosphorylase Kinase, domain 1"/>
    <property type="match status" value="1"/>
</dbReference>
<name>A0A835LP58_9MAGN</name>
<proteinExistence type="predicted"/>
<keyword evidence="6 9" id="KW-0472">Membrane</keyword>
<dbReference type="PANTHER" id="PTHR27009">
    <property type="entry name" value="RUST RESISTANCE KINASE LR10-RELATED"/>
    <property type="match status" value="1"/>
</dbReference>
<keyword evidence="5 9" id="KW-1133">Transmembrane helix</keyword>
<organism evidence="11 12">
    <name type="scientific">Coptis chinensis</name>
    <dbReference type="NCBI Taxonomy" id="261450"/>
    <lineage>
        <taxon>Eukaryota</taxon>
        <taxon>Viridiplantae</taxon>
        <taxon>Streptophyta</taxon>
        <taxon>Embryophyta</taxon>
        <taxon>Tracheophyta</taxon>
        <taxon>Spermatophyta</taxon>
        <taxon>Magnoliopsida</taxon>
        <taxon>Ranunculales</taxon>
        <taxon>Ranunculaceae</taxon>
        <taxon>Coptidoideae</taxon>
        <taxon>Coptis</taxon>
    </lineage>
</organism>
<evidence type="ECO:0000256" key="2">
    <source>
        <dbReference type="ARBA" id="ARBA00022527"/>
    </source>
</evidence>
<dbReference type="GO" id="GO:0005524">
    <property type="term" value="F:ATP binding"/>
    <property type="evidence" value="ECO:0007669"/>
    <property type="project" value="UniProtKB-UniRule"/>
</dbReference>
<accession>A0A835LP58</accession>
<comment type="caution">
    <text evidence="11">The sequence shown here is derived from an EMBL/GenBank/DDBJ whole genome shotgun (WGS) entry which is preliminary data.</text>
</comment>
<dbReference type="InterPro" id="IPR045874">
    <property type="entry name" value="LRK10/LRL21-25-like"/>
</dbReference>
<keyword evidence="8" id="KW-0067">ATP-binding</keyword>
<dbReference type="InterPro" id="IPR011009">
    <property type="entry name" value="Kinase-like_dom_sf"/>
</dbReference>
<dbReference type="Pfam" id="PF07714">
    <property type="entry name" value="PK_Tyr_Ser-Thr"/>
    <property type="match status" value="1"/>
</dbReference>
<evidence type="ECO:0000256" key="7">
    <source>
        <dbReference type="ARBA" id="ARBA00023180"/>
    </source>
</evidence>
<comment type="subcellular location">
    <subcellularLocation>
        <location evidence="1">Membrane</location>
        <topology evidence="1">Single-pass type I membrane protein</topology>
    </subcellularLocation>
</comment>
<keyword evidence="2" id="KW-0808">Transferase</keyword>
<dbReference type="InterPro" id="IPR000719">
    <property type="entry name" value="Prot_kinase_dom"/>
</dbReference>
<feature type="domain" description="Protein kinase" evidence="10">
    <location>
        <begin position="398"/>
        <end position="545"/>
    </location>
</feature>
<dbReference type="GO" id="GO:0004674">
    <property type="term" value="F:protein serine/threonine kinase activity"/>
    <property type="evidence" value="ECO:0007669"/>
    <property type="project" value="UniProtKB-KW"/>
</dbReference>
<evidence type="ECO:0000256" key="8">
    <source>
        <dbReference type="PROSITE-ProRule" id="PRU10141"/>
    </source>
</evidence>
<dbReference type="InterPro" id="IPR001245">
    <property type="entry name" value="Ser-Thr/Tyr_kinase_cat_dom"/>
</dbReference>
<feature type="transmembrane region" description="Helical" evidence="9">
    <location>
        <begin position="317"/>
        <end position="338"/>
    </location>
</feature>
<evidence type="ECO:0000256" key="3">
    <source>
        <dbReference type="ARBA" id="ARBA00022692"/>
    </source>
</evidence>
<gene>
    <name evidence="11" type="ORF">IFM89_001653</name>
</gene>
<evidence type="ECO:0000256" key="5">
    <source>
        <dbReference type="ARBA" id="ARBA00022989"/>
    </source>
</evidence>
<keyword evidence="12" id="KW-1185">Reference proteome</keyword>
<feature type="binding site" evidence="8">
    <location>
        <position position="426"/>
    </location>
    <ligand>
        <name>ATP</name>
        <dbReference type="ChEBI" id="CHEBI:30616"/>
    </ligand>
</feature>
<evidence type="ECO:0000256" key="1">
    <source>
        <dbReference type="ARBA" id="ARBA00004479"/>
    </source>
</evidence>
<dbReference type="AlphaFoldDB" id="A0A835LP58"/>
<evidence type="ECO:0000256" key="4">
    <source>
        <dbReference type="ARBA" id="ARBA00022729"/>
    </source>
</evidence>
<dbReference type="InterPro" id="IPR017441">
    <property type="entry name" value="Protein_kinase_ATP_BS"/>
</dbReference>
<keyword evidence="8" id="KW-0547">Nucleotide-binding</keyword>
<dbReference type="Pfam" id="PF14380">
    <property type="entry name" value="WAK_assoc"/>
    <property type="match status" value="1"/>
</dbReference>
<dbReference type="OrthoDB" id="1928907at2759"/>
<dbReference type="PROSITE" id="PS00107">
    <property type="entry name" value="PROTEIN_KINASE_ATP"/>
    <property type="match status" value="1"/>
</dbReference>
<keyword evidence="3 9" id="KW-0812">Transmembrane</keyword>
<keyword evidence="7" id="KW-0325">Glycoprotein</keyword>
<protein>
    <recommendedName>
        <fullName evidence="10">Protein kinase domain-containing protein</fullName>
    </recommendedName>
</protein>
<reference evidence="11 12" key="1">
    <citation type="submission" date="2020-10" db="EMBL/GenBank/DDBJ databases">
        <title>The Coptis chinensis genome and diversification of protoberbering-type alkaloids.</title>
        <authorList>
            <person name="Wang B."/>
            <person name="Shu S."/>
            <person name="Song C."/>
            <person name="Liu Y."/>
        </authorList>
    </citation>
    <scope>NUCLEOTIDE SEQUENCE [LARGE SCALE GENOMIC DNA]</scope>
    <source>
        <strain evidence="11">HL-2020</strain>
        <tissue evidence="11">Leaf</tissue>
    </source>
</reference>
<dbReference type="Proteomes" id="UP000631114">
    <property type="component" value="Unassembled WGS sequence"/>
</dbReference>